<evidence type="ECO:0000256" key="5">
    <source>
        <dbReference type="ARBA" id="ARBA00023136"/>
    </source>
</evidence>
<evidence type="ECO:0000256" key="3">
    <source>
        <dbReference type="ARBA" id="ARBA00022692"/>
    </source>
</evidence>
<evidence type="ECO:0000313" key="8">
    <source>
        <dbReference type="Proteomes" id="UP000033961"/>
    </source>
</evidence>
<evidence type="ECO:0000256" key="4">
    <source>
        <dbReference type="ARBA" id="ARBA00022989"/>
    </source>
</evidence>
<feature type="transmembrane region" description="Helical" evidence="6">
    <location>
        <begin position="306"/>
        <end position="324"/>
    </location>
</feature>
<accession>A0A2P1QXF6</accession>
<gene>
    <name evidence="7" type="ORF">XB16_3131</name>
</gene>
<organism evidence="7 8">
    <name type="scientific">Leptospira santarosai</name>
    <dbReference type="NCBI Taxonomy" id="28183"/>
    <lineage>
        <taxon>Bacteria</taxon>
        <taxon>Pseudomonadati</taxon>
        <taxon>Spirochaetota</taxon>
        <taxon>Spirochaetia</taxon>
        <taxon>Leptospirales</taxon>
        <taxon>Leptospiraceae</taxon>
        <taxon>Leptospira</taxon>
    </lineage>
</organism>
<dbReference type="SUPFAM" id="SSF109755">
    <property type="entry name" value="PhoU-like"/>
    <property type="match status" value="1"/>
</dbReference>
<reference evidence="7 8" key="1">
    <citation type="journal article" date="2015" name="Genome Announc.">
        <title>Draft Genome Sequences of Leptospira santarosai Strains U160, U164, and U233, Isolated from Asymptomatic Cattle.</title>
        <authorList>
            <person name="Kremer F.S."/>
            <person name="Eslabao M.R."/>
            <person name="Provisor M."/>
            <person name="Woloski R.D."/>
            <person name="Ramires O.V."/>
            <person name="Moreno L.Z."/>
            <person name="Moreno A.M."/>
            <person name="Hamond C."/>
            <person name="Lilenbaum W."/>
            <person name="Dellagostin O.A."/>
        </authorList>
    </citation>
    <scope>NUCLEOTIDE SEQUENCE [LARGE SCALE GENOMIC DNA]</scope>
    <source>
        <strain evidence="7 8">U160</strain>
    </source>
</reference>
<keyword evidence="5 6" id="KW-0472">Membrane</keyword>
<evidence type="ECO:0000313" key="7">
    <source>
        <dbReference type="EMBL" id="AVQ13427.1"/>
    </source>
</evidence>
<sequence>MDFFLIIVVLMAILGVGDLLVGVSNDAVNFTNSAVGSKASSRRIVLVVAGIGIILGALSSSGMMEVARKGIFHPSGFALQDLMFLFLAVMLTDIVLLDLYNTLGLPTSTTVSLVFELLGAALAIALLKTGTLSGAFQIINSESALKIIFGIVTSVIVAFFSGIILQFVFRFIFSFNLKNSMKYFGGLFGGLSITIVIFFTLLSAMKGSAFIPKNVNDYLNENFTNILLFSFVGFSILFQILVLLEWNILKFLVLVGTGSLAMAFASNDLVNFIGVPLASFTTWNLIQQAGGNASILATGLAEKVETPNFILLGAACIMLFSLWFSKKAESVTQTEVTLGSQGETLESFNTNLVARVFVQIALGIYTPIKAILPAAVRNFIGRRFEQKNSLEIVKMHETEAFDLLRASVNIQISSALILVGTLYKLPLSTTFVTFMVAMGTSLTDGAWNKENSVNRVSGVLTVVGGWFFTAIIASVTAGAIGSILYIFGFSSVIVLVLIAALLIFLFARIHKKRQETYDENLEKLITLKKHPEKALSRTISSMLASLNVARKALNNVCAGYVNGKKKNFRQTQKLLKDLKKMRENSLSNFLSIANKHLEEEDLSSIHPITESINHLDRITESIWNILRTSSNGINSFHEVSKDEKEEVKELRKSATNLMELLADSDKFPDLLEKARSEKKTRNLEKIKQNIYKSQMKRIKKGDSKLKSSVSYFVIIDELIDINDNLLSLAEELSVAIPWTEKKKIELQSKSSLLALKAEEKKKKK</sequence>
<keyword evidence="4 6" id="KW-1133">Transmembrane helix</keyword>
<feature type="transmembrane region" description="Helical" evidence="6">
    <location>
        <begin position="44"/>
        <end position="62"/>
    </location>
</feature>
<protein>
    <recommendedName>
        <fullName evidence="6">Phosphate transporter</fullName>
    </recommendedName>
</protein>
<dbReference type="FunFam" id="1.20.58.220:FF:000005">
    <property type="entry name" value="Phosphate transporter"/>
    <property type="match status" value="1"/>
</dbReference>
<feature type="transmembrane region" description="Helical" evidence="6">
    <location>
        <begin position="459"/>
        <end position="480"/>
    </location>
</feature>
<dbReference type="AlphaFoldDB" id="A0A2P1QXF6"/>
<dbReference type="PANTHER" id="PTHR11101:SF16">
    <property type="entry name" value="PHOSPHATE TRANSPORTER"/>
    <property type="match status" value="1"/>
</dbReference>
<name>A0A2P1QXF6_9LEPT</name>
<feature type="transmembrane region" description="Helical" evidence="6">
    <location>
        <begin position="184"/>
        <end position="205"/>
    </location>
</feature>
<dbReference type="EMBL" id="CP027843">
    <property type="protein sequence ID" value="AVQ13427.1"/>
    <property type="molecule type" value="Genomic_DNA"/>
</dbReference>
<dbReference type="InterPro" id="IPR001204">
    <property type="entry name" value="Phos_transporter"/>
</dbReference>
<dbReference type="Gene3D" id="1.20.58.220">
    <property type="entry name" value="Phosphate transport system protein phou homolog 2, domain 2"/>
    <property type="match status" value="1"/>
</dbReference>
<feature type="transmembrane region" description="Helical" evidence="6">
    <location>
        <begin position="6"/>
        <end position="23"/>
    </location>
</feature>
<feature type="transmembrane region" description="Helical" evidence="6">
    <location>
        <begin position="82"/>
        <end position="100"/>
    </location>
</feature>
<feature type="transmembrane region" description="Helical" evidence="6">
    <location>
        <begin position="486"/>
        <end position="507"/>
    </location>
</feature>
<keyword evidence="2 6" id="KW-0813">Transport</keyword>
<evidence type="ECO:0000256" key="2">
    <source>
        <dbReference type="ARBA" id="ARBA00022448"/>
    </source>
</evidence>
<evidence type="ECO:0000256" key="1">
    <source>
        <dbReference type="ARBA" id="ARBA00004141"/>
    </source>
</evidence>
<feature type="transmembrane region" description="Helical" evidence="6">
    <location>
        <begin position="147"/>
        <end position="172"/>
    </location>
</feature>
<dbReference type="InterPro" id="IPR038078">
    <property type="entry name" value="PhoU-like_sf"/>
</dbReference>
<proteinExistence type="inferred from homology"/>
<dbReference type="GO" id="GO:0016020">
    <property type="term" value="C:membrane"/>
    <property type="evidence" value="ECO:0007669"/>
    <property type="project" value="UniProtKB-SubCell"/>
</dbReference>
<keyword evidence="3 6" id="KW-0812">Transmembrane</keyword>
<feature type="transmembrane region" description="Helical" evidence="6">
    <location>
        <begin position="225"/>
        <end position="244"/>
    </location>
</feature>
<comment type="similarity">
    <text evidence="6">Belongs to the inorganic phosphate transporter (PiT) (TC 2.A.20) family.</text>
</comment>
<dbReference type="Proteomes" id="UP000033961">
    <property type="component" value="Chromosome I"/>
</dbReference>
<dbReference type="PANTHER" id="PTHR11101">
    <property type="entry name" value="PHOSPHATE TRANSPORTER"/>
    <property type="match status" value="1"/>
</dbReference>
<evidence type="ECO:0000256" key="6">
    <source>
        <dbReference type="RuleBase" id="RU363058"/>
    </source>
</evidence>
<comment type="subcellular location">
    <subcellularLocation>
        <location evidence="1 6">Membrane</location>
        <topology evidence="1 6">Multi-pass membrane protein</topology>
    </subcellularLocation>
</comment>
<dbReference type="Pfam" id="PF01384">
    <property type="entry name" value="PHO4"/>
    <property type="match status" value="1"/>
</dbReference>
<keyword evidence="6" id="KW-0592">Phosphate transport</keyword>
<dbReference type="GO" id="GO:0035435">
    <property type="term" value="P:phosphate ion transmembrane transport"/>
    <property type="evidence" value="ECO:0007669"/>
    <property type="project" value="TreeGrafter"/>
</dbReference>
<feature type="transmembrane region" description="Helical" evidence="6">
    <location>
        <begin position="251"/>
        <end position="273"/>
    </location>
</feature>
<dbReference type="GO" id="GO:0005315">
    <property type="term" value="F:phosphate transmembrane transporter activity"/>
    <property type="evidence" value="ECO:0007669"/>
    <property type="project" value="InterPro"/>
</dbReference>